<dbReference type="EMBL" id="QZBZ01000118">
    <property type="protein sequence ID" value="TIA35912.1"/>
    <property type="molecule type" value="Genomic_DNA"/>
</dbReference>
<dbReference type="AlphaFoldDB" id="A0A4T0BVZ7"/>
<protein>
    <recommendedName>
        <fullName evidence="2">HNH nuclease domain-containing protein</fullName>
    </recommendedName>
</protein>
<evidence type="ECO:0000313" key="3">
    <source>
        <dbReference type="EMBL" id="TIA35912.1"/>
    </source>
</evidence>
<reference evidence="3 4" key="1">
    <citation type="submission" date="2018-10" db="EMBL/GenBank/DDBJ databases">
        <title>Fifty Aureobasidium pullulans genomes reveal a recombining polyextremotolerant generalist.</title>
        <authorList>
            <person name="Gostincar C."/>
            <person name="Turk M."/>
            <person name="Zajc J."/>
            <person name="Gunde-Cimerman N."/>
        </authorList>
    </citation>
    <scope>NUCLEOTIDE SEQUENCE [LARGE SCALE GENOMIC DNA]</scope>
    <source>
        <strain evidence="3 4">EXF-1645</strain>
    </source>
</reference>
<feature type="region of interest" description="Disordered" evidence="1">
    <location>
        <begin position="280"/>
        <end position="363"/>
    </location>
</feature>
<feature type="region of interest" description="Disordered" evidence="1">
    <location>
        <begin position="32"/>
        <end position="68"/>
    </location>
</feature>
<sequence length="434" mass="49145">MGRLFHETSRGRTHHARYEPVLMEAEYYFHVPRPSRHHSDPGQQEQEEDQQQEQRRHEGGQDGQDEYRYPVVPSFKHWRFPHSCLPPSWPQSPSEGTDGAMAMQAVSISSASQAVRDRDGSCRLSGFGDQIERAHLCPRSEVEWFLDQDMDRYNDSRSLMGNNVIDDLSNSLALRVDIHQSFDARNFVFVPKQDRWVAHFIANTRTLGATYHNTIVDLDSAVHPCFLLSRLAWAVLPMVANFLLRGHVRRVTIKQPQATSSTSTTSAYRTQDMTKHDLLAILNPPRARSQSPKKRDRPTELDNDNDGENGDDAENDSDMDTGPRKRIRHDDDSRLPSQTPNLSSTVSIPPSSSSSPENPTHERRRLAALRHSALLHQRPSLDRRHLICCDYSAAERDSAAGLIGSKEWDGAFLCWECLGGTRAEDDDNGAYLNA</sequence>
<gene>
    <name evidence="3" type="ORF">D6C78_05798</name>
</gene>
<comment type="caution">
    <text evidence="3">The sequence shown here is derived from an EMBL/GenBank/DDBJ whole genome shotgun (WGS) entry which is preliminary data.</text>
</comment>
<feature type="compositionally biased region" description="Acidic residues" evidence="1">
    <location>
        <begin position="301"/>
        <end position="319"/>
    </location>
</feature>
<name>A0A4T0BVZ7_AURPU</name>
<evidence type="ECO:0000313" key="4">
    <source>
        <dbReference type="Proteomes" id="UP000308724"/>
    </source>
</evidence>
<feature type="domain" description="HNH nuclease" evidence="2">
    <location>
        <begin position="122"/>
        <end position="190"/>
    </location>
</feature>
<accession>A0A4T0BVZ7</accession>
<dbReference type="Proteomes" id="UP000308724">
    <property type="component" value="Unassembled WGS sequence"/>
</dbReference>
<evidence type="ECO:0000256" key="1">
    <source>
        <dbReference type="SAM" id="MobiDB-lite"/>
    </source>
</evidence>
<feature type="compositionally biased region" description="Low complexity" evidence="1">
    <location>
        <begin position="343"/>
        <end position="356"/>
    </location>
</feature>
<feature type="compositionally biased region" description="Basic and acidic residues" evidence="1">
    <location>
        <begin position="52"/>
        <end position="68"/>
    </location>
</feature>
<dbReference type="InterPro" id="IPR003615">
    <property type="entry name" value="HNH_nuc"/>
</dbReference>
<organism evidence="3 4">
    <name type="scientific">Aureobasidium pullulans</name>
    <name type="common">Black yeast</name>
    <name type="synonym">Pullularia pullulans</name>
    <dbReference type="NCBI Taxonomy" id="5580"/>
    <lineage>
        <taxon>Eukaryota</taxon>
        <taxon>Fungi</taxon>
        <taxon>Dikarya</taxon>
        <taxon>Ascomycota</taxon>
        <taxon>Pezizomycotina</taxon>
        <taxon>Dothideomycetes</taxon>
        <taxon>Dothideomycetidae</taxon>
        <taxon>Dothideales</taxon>
        <taxon>Saccotheciaceae</taxon>
        <taxon>Aureobasidium</taxon>
    </lineage>
</organism>
<dbReference type="Pfam" id="PF13391">
    <property type="entry name" value="HNH_2"/>
    <property type="match status" value="1"/>
</dbReference>
<evidence type="ECO:0000259" key="2">
    <source>
        <dbReference type="Pfam" id="PF13391"/>
    </source>
</evidence>
<proteinExistence type="predicted"/>